<dbReference type="Proteomes" id="UP000198706">
    <property type="component" value="Unassembled WGS sequence"/>
</dbReference>
<protein>
    <submittedName>
        <fullName evidence="1">Uncharacterized protein</fullName>
    </submittedName>
</protein>
<dbReference type="STRING" id="137658.SAMN05216186_12373"/>
<sequence>MSRLTLKYARNGALAGIGLYTVIAATLLALSMSVGSARTASTSDASLNLLPQIGQVVGALLKS</sequence>
<gene>
    <name evidence="1" type="ORF">SAMN05216186_12373</name>
</gene>
<proteinExistence type="predicted"/>
<evidence type="ECO:0000313" key="2">
    <source>
        <dbReference type="Proteomes" id="UP000198706"/>
    </source>
</evidence>
<dbReference type="EMBL" id="FNFD01000023">
    <property type="protein sequence ID" value="SDL55073.1"/>
    <property type="molecule type" value="Genomic_DNA"/>
</dbReference>
<evidence type="ECO:0000313" key="1">
    <source>
        <dbReference type="EMBL" id="SDL55073.1"/>
    </source>
</evidence>
<dbReference type="RefSeq" id="WP_084339141.1">
    <property type="nucleotide sequence ID" value="NZ_FNFD01000023.1"/>
</dbReference>
<accession>A0A1G9KZY4</accession>
<organism evidence="1 2">
    <name type="scientific">Pseudomonas indica</name>
    <dbReference type="NCBI Taxonomy" id="137658"/>
    <lineage>
        <taxon>Bacteria</taxon>
        <taxon>Pseudomonadati</taxon>
        <taxon>Pseudomonadota</taxon>
        <taxon>Gammaproteobacteria</taxon>
        <taxon>Pseudomonadales</taxon>
        <taxon>Pseudomonadaceae</taxon>
        <taxon>Pseudomonas</taxon>
    </lineage>
</organism>
<name>A0A1G9KZY4_9PSED</name>
<reference evidence="1 2" key="1">
    <citation type="submission" date="2016-10" db="EMBL/GenBank/DDBJ databases">
        <authorList>
            <person name="de Groot N.N."/>
        </authorList>
    </citation>
    <scope>NUCLEOTIDE SEQUENCE [LARGE SCALE GENOMIC DNA]</scope>
    <source>
        <strain evidence="1 2">JCM 21544</strain>
    </source>
</reference>
<dbReference type="AlphaFoldDB" id="A0A1G9KZY4"/>
<keyword evidence="2" id="KW-1185">Reference proteome</keyword>